<accession>A0AAV5BZ78</accession>
<reference evidence="2" key="2">
    <citation type="submission" date="2021-12" db="EMBL/GenBank/DDBJ databases">
        <title>Resequencing data analysis of finger millet.</title>
        <authorList>
            <person name="Hatakeyama M."/>
            <person name="Aluri S."/>
            <person name="Balachadran M.T."/>
            <person name="Sivarajan S.R."/>
            <person name="Poveda L."/>
            <person name="Shimizu-Inatsugi R."/>
            <person name="Schlapbach R."/>
            <person name="Sreeman S.M."/>
            <person name="Shimizu K.K."/>
        </authorList>
    </citation>
    <scope>NUCLEOTIDE SEQUENCE</scope>
</reference>
<dbReference type="InterPro" id="IPR026960">
    <property type="entry name" value="RVT-Znf"/>
</dbReference>
<keyword evidence="3" id="KW-1185">Reference proteome</keyword>
<proteinExistence type="predicted"/>
<dbReference type="AlphaFoldDB" id="A0AAV5BZ78"/>
<name>A0AAV5BZ78_ELECO</name>
<protein>
    <recommendedName>
        <fullName evidence="1">Reverse transcriptase zinc-binding domain-containing protein</fullName>
    </recommendedName>
</protein>
<reference evidence="2" key="1">
    <citation type="journal article" date="2018" name="DNA Res.">
        <title>Multiple hybrid de novo genome assembly of finger millet, an orphan allotetraploid crop.</title>
        <authorList>
            <person name="Hatakeyama M."/>
            <person name="Aluri S."/>
            <person name="Balachadran M.T."/>
            <person name="Sivarajan S.R."/>
            <person name="Patrignani A."/>
            <person name="Gruter S."/>
            <person name="Poveda L."/>
            <person name="Shimizu-Inatsugi R."/>
            <person name="Baeten J."/>
            <person name="Francoijs K.J."/>
            <person name="Nataraja K.N."/>
            <person name="Reddy Y.A.N."/>
            <person name="Phadnis S."/>
            <person name="Ravikumar R.L."/>
            <person name="Schlapbach R."/>
            <person name="Sreeman S.M."/>
            <person name="Shimizu K.K."/>
        </authorList>
    </citation>
    <scope>NUCLEOTIDE SEQUENCE</scope>
</reference>
<feature type="domain" description="Reverse transcriptase zinc-binding" evidence="1">
    <location>
        <begin position="56"/>
        <end position="97"/>
    </location>
</feature>
<gene>
    <name evidence="2" type="primary">ga08115</name>
    <name evidence="2" type="ORF">PR202_ga08115</name>
</gene>
<comment type="caution">
    <text evidence="2">The sequence shown here is derived from an EMBL/GenBank/DDBJ whole genome shotgun (WGS) entry which is preliminary data.</text>
</comment>
<dbReference type="Pfam" id="PF13966">
    <property type="entry name" value="zf-RVT"/>
    <property type="match status" value="1"/>
</dbReference>
<evidence type="ECO:0000313" key="2">
    <source>
        <dbReference type="EMBL" id="GJM91711.1"/>
    </source>
</evidence>
<organism evidence="2 3">
    <name type="scientific">Eleusine coracana subsp. coracana</name>
    <dbReference type="NCBI Taxonomy" id="191504"/>
    <lineage>
        <taxon>Eukaryota</taxon>
        <taxon>Viridiplantae</taxon>
        <taxon>Streptophyta</taxon>
        <taxon>Embryophyta</taxon>
        <taxon>Tracheophyta</taxon>
        <taxon>Spermatophyta</taxon>
        <taxon>Magnoliopsida</taxon>
        <taxon>Liliopsida</taxon>
        <taxon>Poales</taxon>
        <taxon>Poaceae</taxon>
        <taxon>PACMAD clade</taxon>
        <taxon>Chloridoideae</taxon>
        <taxon>Cynodonteae</taxon>
        <taxon>Eleusininae</taxon>
        <taxon>Eleusine</taxon>
    </lineage>
</organism>
<evidence type="ECO:0000313" key="3">
    <source>
        <dbReference type="Proteomes" id="UP001054889"/>
    </source>
</evidence>
<evidence type="ECO:0000259" key="1">
    <source>
        <dbReference type="Pfam" id="PF13966"/>
    </source>
</evidence>
<dbReference type="EMBL" id="BQKI01000003">
    <property type="protein sequence ID" value="GJM91711.1"/>
    <property type="molecule type" value="Genomic_DNA"/>
</dbReference>
<sequence length="97" mass="11546">MAEAINEHLWLRDVRGVASVVELREFFELWDIIRGVALQTKTEDRHYWRLCTSGQYSAQSAYSHLFLGTTQFGPWKRTWRTWAPGKCKFFLWLVVHD</sequence>
<dbReference type="Proteomes" id="UP001054889">
    <property type="component" value="Unassembled WGS sequence"/>
</dbReference>